<dbReference type="STRING" id="51028.A0A0N4V3A3"/>
<evidence type="ECO:0000313" key="4">
    <source>
        <dbReference type="WBParaSite" id="EVEC_0000452301-mRNA-1"/>
    </source>
</evidence>
<evidence type="ECO:0000259" key="1">
    <source>
        <dbReference type="Pfam" id="PF00144"/>
    </source>
</evidence>
<dbReference type="WBParaSite" id="EVEC_0000452301-mRNA-1">
    <property type="protein sequence ID" value="EVEC_0000452301-mRNA-1"/>
    <property type="gene ID" value="EVEC_0000452301"/>
</dbReference>
<feature type="domain" description="Beta-lactamase-related" evidence="1">
    <location>
        <begin position="17"/>
        <end position="363"/>
    </location>
</feature>
<dbReference type="InterPro" id="IPR012338">
    <property type="entry name" value="Beta-lactam/transpept-like"/>
</dbReference>
<proteinExistence type="predicted"/>
<evidence type="ECO:0000313" key="2">
    <source>
        <dbReference type="EMBL" id="VDD89480.1"/>
    </source>
</evidence>
<dbReference type="Gene3D" id="3.40.710.10">
    <property type="entry name" value="DD-peptidase/beta-lactamase superfamily"/>
    <property type="match status" value="1"/>
</dbReference>
<reference evidence="2 3" key="2">
    <citation type="submission" date="2018-10" db="EMBL/GenBank/DDBJ databases">
        <authorList>
            <consortium name="Pathogen Informatics"/>
        </authorList>
    </citation>
    <scope>NUCLEOTIDE SEQUENCE [LARGE SCALE GENOMIC DNA]</scope>
</reference>
<protein>
    <submittedName>
        <fullName evidence="4">Beta-lactamase domain-containing protein</fullName>
    </submittedName>
</protein>
<dbReference type="OrthoDB" id="5946976at2759"/>
<dbReference type="Pfam" id="PF00144">
    <property type="entry name" value="Beta-lactamase"/>
    <property type="match status" value="1"/>
</dbReference>
<dbReference type="SUPFAM" id="SSF56601">
    <property type="entry name" value="beta-lactamase/transpeptidase-like"/>
    <property type="match status" value="1"/>
</dbReference>
<dbReference type="InterPro" id="IPR052907">
    <property type="entry name" value="Beta-lactamase/esterase"/>
</dbReference>
<dbReference type="InterPro" id="IPR001466">
    <property type="entry name" value="Beta-lactam-related"/>
</dbReference>
<sequence>MTKVVEKIFIIGRILKHEKEGLAVAVYKDNELVVDLWGGYAERSALRPWEEDTLTFGFSTTKFTAALIVAILVTQGRMKYEDKVTKYWSEFGRNGKEDITIQCIVEHKAGLIKFDGELELKDGNNYNLISKLIEDTRPVWPPGTKVGYHVLTYGWLIDQIVRRVDVKNRGVVDFFKEEIYPLAADKDYFIGLPRSEHYRLARLVQPSRREILRAFIHNPIYVKSGIMNIFQSCRCYGLLDVAGNYPPWLSTVKSELPYNNPKVQQIENLSVSGFGTARGFASVVSAILQNNLISQEVWEVLQKPTELVTDSVAKVRCYRGYGFFYDVHPTKEKAFLLSHTGFGGQKIIVDPYSKTVVVLFRNAIEWDLRKEKLTDNIMKKVLLLDGGS</sequence>
<dbReference type="Proteomes" id="UP000274131">
    <property type="component" value="Unassembled WGS sequence"/>
</dbReference>
<name>A0A0N4V3A3_ENTVE</name>
<dbReference type="PANTHER" id="PTHR43319">
    <property type="entry name" value="BETA-LACTAMASE-RELATED"/>
    <property type="match status" value="1"/>
</dbReference>
<reference evidence="4" key="1">
    <citation type="submission" date="2016-04" db="UniProtKB">
        <authorList>
            <consortium name="WormBaseParasite"/>
        </authorList>
    </citation>
    <scope>IDENTIFICATION</scope>
</reference>
<evidence type="ECO:0000313" key="3">
    <source>
        <dbReference type="Proteomes" id="UP000274131"/>
    </source>
</evidence>
<keyword evidence="3" id="KW-1185">Reference proteome</keyword>
<dbReference type="AlphaFoldDB" id="A0A0N4V3A3"/>
<gene>
    <name evidence="2" type="ORF">EVEC_LOCUS4231</name>
</gene>
<dbReference type="PANTHER" id="PTHR43319:SF3">
    <property type="entry name" value="BETA-LACTAMASE-RELATED DOMAIN-CONTAINING PROTEIN"/>
    <property type="match status" value="1"/>
</dbReference>
<organism evidence="4">
    <name type="scientific">Enterobius vermicularis</name>
    <name type="common">Human pinworm</name>
    <dbReference type="NCBI Taxonomy" id="51028"/>
    <lineage>
        <taxon>Eukaryota</taxon>
        <taxon>Metazoa</taxon>
        <taxon>Ecdysozoa</taxon>
        <taxon>Nematoda</taxon>
        <taxon>Chromadorea</taxon>
        <taxon>Rhabditida</taxon>
        <taxon>Spirurina</taxon>
        <taxon>Oxyuridomorpha</taxon>
        <taxon>Oxyuroidea</taxon>
        <taxon>Oxyuridae</taxon>
        <taxon>Enterobius</taxon>
    </lineage>
</organism>
<accession>A0A0N4V3A3</accession>
<dbReference type="EMBL" id="UXUI01007800">
    <property type="protein sequence ID" value="VDD89480.1"/>
    <property type="molecule type" value="Genomic_DNA"/>
</dbReference>